<organism evidence="1 2">
    <name type="scientific">Sphingomonas metalli</name>
    <dbReference type="NCBI Taxonomy" id="1779358"/>
    <lineage>
        <taxon>Bacteria</taxon>
        <taxon>Pseudomonadati</taxon>
        <taxon>Pseudomonadota</taxon>
        <taxon>Alphaproteobacteria</taxon>
        <taxon>Sphingomonadales</taxon>
        <taxon>Sphingomonadaceae</taxon>
        <taxon>Sphingomonas</taxon>
    </lineage>
</organism>
<reference evidence="1" key="2">
    <citation type="submission" date="2020-09" db="EMBL/GenBank/DDBJ databases">
        <authorList>
            <person name="Sun Q."/>
            <person name="Zhou Y."/>
        </authorList>
    </citation>
    <scope>NUCLEOTIDE SEQUENCE</scope>
    <source>
        <strain evidence="1">CGMCC 1.15330</strain>
    </source>
</reference>
<dbReference type="Proteomes" id="UP000623067">
    <property type="component" value="Unassembled WGS sequence"/>
</dbReference>
<name>A0A916TFF6_9SPHN</name>
<protein>
    <submittedName>
        <fullName evidence="1">Uncharacterized protein</fullName>
    </submittedName>
</protein>
<sequence length="156" mass="18141">MKARSAAVAPRRGDDRERCVGVEVEAGLPELFELTLVNRFGDFQEPALLDPKDRLLVVRHARKLRYQFRAQRLAEFRAHRRQRRIVARLQTKDLEPVGDLSLHPFRIELILLRERNLQDEECHKVAVAMVAVHLLRLFPAVLDYVTLASLLERQNC</sequence>
<comment type="caution">
    <text evidence="1">The sequence shown here is derived from an EMBL/GenBank/DDBJ whole genome shotgun (WGS) entry which is preliminary data.</text>
</comment>
<gene>
    <name evidence="1" type="ORF">GCM10011380_35630</name>
</gene>
<dbReference type="EMBL" id="BMIH01000007">
    <property type="protein sequence ID" value="GGB43014.1"/>
    <property type="molecule type" value="Genomic_DNA"/>
</dbReference>
<evidence type="ECO:0000313" key="1">
    <source>
        <dbReference type="EMBL" id="GGB43014.1"/>
    </source>
</evidence>
<keyword evidence="2" id="KW-1185">Reference proteome</keyword>
<accession>A0A916TFF6</accession>
<evidence type="ECO:0000313" key="2">
    <source>
        <dbReference type="Proteomes" id="UP000623067"/>
    </source>
</evidence>
<dbReference type="AlphaFoldDB" id="A0A916TFF6"/>
<reference evidence="1" key="1">
    <citation type="journal article" date="2014" name="Int. J. Syst. Evol. Microbiol.">
        <title>Complete genome sequence of Corynebacterium casei LMG S-19264T (=DSM 44701T), isolated from a smear-ripened cheese.</title>
        <authorList>
            <consortium name="US DOE Joint Genome Institute (JGI-PGF)"/>
            <person name="Walter F."/>
            <person name="Albersmeier A."/>
            <person name="Kalinowski J."/>
            <person name="Ruckert C."/>
        </authorList>
    </citation>
    <scope>NUCLEOTIDE SEQUENCE</scope>
    <source>
        <strain evidence="1">CGMCC 1.15330</strain>
    </source>
</reference>
<proteinExistence type="predicted"/>